<dbReference type="PANTHER" id="PTHR34817:SF1">
    <property type="entry name" value="NUCLEOTIDYLTRANSFERASE"/>
    <property type="match status" value="1"/>
</dbReference>
<sequence length="254" mass="29975">MNIHHEIEKLFQQRQDIPLFYIESGSRLWGMASPDSDYDVRGFHLPSKDQYFDYKKHRDLIEIMDGDFDFVSYDLDKMFGLLAKSNPTVLEWVRAHIVYFNVFPEWQIFRDGLLERIDYSALYHHYLSLAKGGMKVMQSADNFTYKKVFYSIRGLMSAELATQEQMPELLITDLFAQVDANDPLRHWAEDYLEIKKQQQEKAQLPQAEQAAILQLLESKIEQLAAKSMPKADRRASLEAYLTDYSRHLKQHYYQ</sequence>
<dbReference type="Proteomes" id="UP001168902">
    <property type="component" value="Unassembled WGS sequence"/>
</dbReference>
<dbReference type="EMBL" id="JAUMJH010000042">
    <property type="protein sequence ID" value="MDO3658563.1"/>
    <property type="molecule type" value="Genomic_DNA"/>
</dbReference>
<evidence type="ECO:0000313" key="2">
    <source>
        <dbReference type="Proteomes" id="UP001168902"/>
    </source>
</evidence>
<gene>
    <name evidence="1" type="ORF">Q3V53_15440</name>
</gene>
<keyword evidence="2" id="KW-1185">Reference proteome</keyword>
<dbReference type="PANTHER" id="PTHR34817">
    <property type="entry name" value="NUCLEOTIDYLTRANSFERASE"/>
    <property type="match status" value="1"/>
</dbReference>
<accession>A0ABT8V265</accession>
<dbReference type="InterPro" id="IPR018775">
    <property type="entry name" value="RlaP"/>
</dbReference>
<dbReference type="RefSeq" id="WP_032882009.1">
    <property type="nucleotide sequence ID" value="NZ_JAKZGC010000002.1"/>
</dbReference>
<proteinExistence type="predicted"/>
<dbReference type="Pfam" id="PF10127">
    <property type="entry name" value="RlaP"/>
    <property type="match status" value="1"/>
</dbReference>
<reference evidence="1 2" key="1">
    <citation type="submission" date="2023-07" db="EMBL/GenBank/DDBJ databases">
        <title>A novel proteolytic Acinetobacter species.</title>
        <authorList>
            <person name="Nemec A."/>
            <person name="Radolfova-Krizova L."/>
        </authorList>
    </citation>
    <scope>NUCLEOTIDE SEQUENCE [LARGE SCALE GENOMIC DNA]</scope>
    <source>
        <strain evidence="1 2">NIPH 1865</strain>
    </source>
</reference>
<name>A0ABT8V265_9GAMM</name>
<evidence type="ECO:0000313" key="1">
    <source>
        <dbReference type="EMBL" id="MDO3658563.1"/>
    </source>
</evidence>
<protein>
    <submittedName>
        <fullName evidence="1">Nucleotidyltransferase domain-containing protein</fullName>
    </submittedName>
</protein>
<organism evidence="1 2">
    <name type="scientific">Acinetobacter genomosp. 15BJ</name>
    <dbReference type="NCBI Taxonomy" id="106651"/>
    <lineage>
        <taxon>Bacteria</taxon>
        <taxon>Pseudomonadati</taxon>
        <taxon>Pseudomonadota</taxon>
        <taxon>Gammaproteobacteria</taxon>
        <taxon>Moraxellales</taxon>
        <taxon>Moraxellaceae</taxon>
        <taxon>Acinetobacter</taxon>
    </lineage>
</organism>
<comment type="caution">
    <text evidence="1">The sequence shown here is derived from an EMBL/GenBank/DDBJ whole genome shotgun (WGS) entry which is preliminary data.</text>
</comment>